<proteinExistence type="predicted"/>
<dbReference type="AlphaFoldDB" id="A0AAD4L592"/>
<accession>A0AAD4L592</accession>
<keyword evidence="1" id="KW-0812">Transmembrane</keyword>
<evidence type="ECO:0000256" key="1">
    <source>
        <dbReference type="SAM" id="Phobius"/>
    </source>
</evidence>
<evidence type="ECO:0000313" key="2">
    <source>
        <dbReference type="EMBL" id="KAH8976870.1"/>
    </source>
</evidence>
<dbReference type="Proteomes" id="UP001201163">
    <property type="component" value="Unassembled WGS sequence"/>
</dbReference>
<gene>
    <name evidence="2" type="ORF">EDB92DRAFT_1043470</name>
</gene>
<comment type="caution">
    <text evidence="2">The sequence shown here is derived from an EMBL/GenBank/DDBJ whole genome shotgun (WGS) entry which is preliminary data.</text>
</comment>
<keyword evidence="1" id="KW-0472">Membrane</keyword>
<name>A0AAD4L592_9AGAM</name>
<keyword evidence="1" id="KW-1133">Transmembrane helix</keyword>
<evidence type="ECO:0000313" key="3">
    <source>
        <dbReference type="Proteomes" id="UP001201163"/>
    </source>
</evidence>
<sequence>MPFMYAVHQRDWWPLKSFVAFLMLVDTVNLVFCIYTSYQFGVTYFGDYRSNQFDLWSQAVRLLYHGVHPETYKFLKAITLSAIVLAISVEQYVCHGEFVKQFLLKGSSFYAYRVYCREFTDVCLL</sequence>
<keyword evidence="3" id="KW-1185">Reference proteome</keyword>
<organism evidence="2 3">
    <name type="scientific">Lactarius akahatsu</name>
    <dbReference type="NCBI Taxonomy" id="416441"/>
    <lineage>
        <taxon>Eukaryota</taxon>
        <taxon>Fungi</taxon>
        <taxon>Dikarya</taxon>
        <taxon>Basidiomycota</taxon>
        <taxon>Agaricomycotina</taxon>
        <taxon>Agaricomycetes</taxon>
        <taxon>Russulales</taxon>
        <taxon>Russulaceae</taxon>
        <taxon>Lactarius</taxon>
    </lineage>
</organism>
<reference evidence="2" key="1">
    <citation type="submission" date="2022-01" db="EMBL/GenBank/DDBJ databases">
        <title>Comparative genomics reveals a dynamic genome evolution in the ectomycorrhizal milk-cap (Lactarius) mushrooms.</title>
        <authorList>
            <consortium name="DOE Joint Genome Institute"/>
            <person name="Lebreton A."/>
            <person name="Tang N."/>
            <person name="Kuo A."/>
            <person name="LaButti K."/>
            <person name="Drula E."/>
            <person name="Barry K."/>
            <person name="Clum A."/>
            <person name="Lipzen A."/>
            <person name="Mousain D."/>
            <person name="Ng V."/>
            <person name="Wang R."/>
            <person name="Wang X."/>
            <person name="Dai Y."/>
            <person name="Henrissat B."/>
            <person name="Grigoriev I.V."/>
            <person name="Guerin-Laguette A."/>
            <person name="Yu F."/>
            <person name="Martin F.M."/>
        </authorList>
    </citation>
    <scope>NUCLEOTIDE SEQUENCE</scope>
    <source>
        <strain evidence="2">QP</strain>
    </source>
</reference>
<dbReference type="EMBL" id="JAKELL010000420">
    <property type="protein sequence ID" value="KAH8976870.1"/>
    <property type="molecule type" value="Genomic_DNA"/>
</dbReference>
<feature type="transmembrane region" description="Helical" evidence="1">
    <location>
        <begin position="12"/>
        <end position="35"/>
    </location>
</feature>
<protein>
    <submittedName>
        <fullName evidence="2">Uncharacterized protein</fullName>
    </submittedName>
</protein>